<proteinExistence type="predicted"/>
<protein>
    <submittedName>
        <fullName evidence="1">Unannotated protein</fullName>
    </submittedName>
</protein>
<sequence>MSASMASATWLRISDRARGGFCDQSSNAAAAAFTAASTSALSLAATSAITSAVAGFITESVAPLFASTHLPPM</sequence>
<evidence type="ECO:0000313" key="2">
    <source>
        <dbReference type="EMBL" id="CAB4989663.1"/>
    </source>
</evidence>
<name>A0A6J6RTS9_9ZZZZ</name>
<evidence type="ECO:0000313" key="1">
    <source>
        <dbReference type="EMBL" id="CAB4725761.1"/>
    </source>
</evidence>
<accession>A0A6J6RTS9</accession>
<dbReference type="EMBL" id="CAEZYK010000051">
    <property type="protein sequence ID" value="CAB4725761.1"/>
    <property type="molecule type" value="Genomic_DNA"/>
</dbReference>
<gene>
    <name evidence="1" type="ORF">UFOPK2683_00967</name>
    <name evidence="2" type="ORF">UFOPK3897_01656</name>
</gene>
<dbReference type="AlphaFoldDB" id="A0A6J6RTS9"/>
<reference evidence="1" key="1">
    <citation type="submission" date="2020-05" db="EMBL/GenBank/DDBJ databases">
        <authorList>
            <person name="Chiriac C."/>
            <person name="Salcher M."/>
            <person name="Ghai R."/>
            <person name="Kavagutti S V."/>
        </authorList>
    </citation>
    <scope>NUCLEOTIDE SEQUENCE</scope>
</reference>
<organism evidence="1">
    <name type="scientific">freshwater metagenome</name>
    <dbReference type="NCBI Taxonomy" id="449393"/>
    <lineage>
        <taxon>unclassified sequences</taxon>
        <taxon>metagenomes</taxon>
        <taxon>ecological metagenomes</taxon>
    </lineage>
</organism>
<dbReference type="EMBL" id="CAFBOF010000069">
    <property type="protein sequence ID" value="CAB4989663.1"/>
    <property type="molecule type" value="Genomic_DNA"/>
</dbReference>